<gene>
    <name evidence="1" type="ORF">RDB_LOCUS160113</name>
</gene>
<comment type="caution">
    <text evidence="1">The sequence shown here is derived from an EMBL/GenBank/DDBJ whole genome shotgun (WGS) entry which is preliminary data.</text>
</comment>
<proteinExistence type="predicted"/>
<reference evidence="1" key="1">
    <citation type="submission" date="2021-01" db="EMBL/GenBank/DDBJ databases">
        <authorList>
            <person name="Kaushik A."/>
        </authorList>
    </citation>
    <scope>NUCLEOTIDE SEQUENCE</scope>
    <source>
        <strain evidence="1">AG6-10EEA</strain>
    </source>
</reference>
<organism evidence="1 2">
    <name type="scientific">Rhizoctonia solani</name>
    <dbReference type="NCBI Taxonomy" id="456999"/>
    <lineage>
        <taxon>Eukaryota</taxon>
        <taxon>Fungi</taxon>
        <taxon>Dikarya</taxon>
        <taxon>Basidiomycota</taxon>
        <taxon>Agaricomycotina</taxon>
        <taxon>Agaricomycetes</taxon>
        <taxon>Cantharellales</taxon>
        <taxon>Ceratobasidiaceae</taxon>
        <taxon>Rhizoctonia</taxon>
    </lineage>
</organism>
<name>A0A8H3HNX1_9AGAM</name>
<protein>
    <submittedName>
        <fullName evidence="1">Uncharacterized protein</fullName>
    </submittedName>
</protein>
<sequence>MKHKRGVSKVAADVKATAILIPEDREKPEPEPEDPAVAEWSVLAQDHYESVEQLSLSIHWSFSLIRELDDLSQVLNLTNGVEDTPKPTAGTTLEDATPMARGFARALEANGILCDRTRSRLPAKLVVLDPAANANNLPSSQSRASWRAARCPLAAQLPFLTTCQGTKYHDHSTA</sequence>
<dbReference type="EMBL" id="CAJMXA010003910">
    <property type="protein sequence ID" value="CAE6526361.1"/>
    <property type="molecule type" value="Genomic_DNA"/>
</dbReference>
<accession>A0A8H3HNX1</accession>
<dbReference type="AlphaFoldDB" id="A0A8H3HNX1"/>
<evidence type="ECO:0000313" key="2">
    <source>
        <dbReference type="Proteomes" id="UP000663853"/>
    </source>
</evidence>
<evidence type="ECO:0000313" key="1">
    <source>
        <dbReference type="EMBL" id="CAE6526361.1"/>
    </source>
</evidence>
<dbReference type="Proteomes" id="UP000663853">
    <property type="component" value="Unassembled WGS sequence"/>
</dbReference>